<keyword evidence="1" id="KW-0812">Transmembrane</keyword>
<name>A0A6J5MKH0_9CAUD</name>
<sequence>MSIESVAASLTVIATIISTTVLVISKISHVEVLLAELRMQVSAFEARISRLEKNKDIS</sequence>
<feature type="transmembrane region" description="Helical" evidence="1">
    <location>
        <begin position="6"/>
        <end position="24"/>
    </location>
</feature>
<accession>A0A6J5MKH0</accession>
<proteinExistence type="predicted"/>
<reference evidence="2" key="1">
    <citation type="submission" date="2020-04" db="EMBL/GenBank/DDBJ databases">
        <authorList>
            <person name="Chiriac C."/>
            <person name="Salcher M."/>
            <person name="Ghai R."/>
            <person name="Kavagutti S V."/>
        </authorList>
    </citation>
    <scope>NUCLEOTIDE SEQUENCE</scope>
</reference>
<gene>
    <name evidence="2" type="ORF">UFOVP496_10</name>
</gene>
<organism evidence="2">
    <name type="scientific">uncultured Caudovirales phage</name>
    <dbReference type="NCBI Taxonomy" id="2100421"/>
    <lineage>
        <taxon>Viruses</taxon>
        <taxon>Duplodnaviria</taxon>
        <taxon>Heunggongvirae</taxon>
        <taxon>Uroviricota</taxon>
        <taxon>Caudoviricetes</taxon>
        <taxon>Peduoviridae</taxon>
        <taxon>Maltschvirus</taxon>
        <taxon>Maltschvirus maltsch</taxon>
    </lineage>
</organism>
<dbReference type="EMBL" id="LR796472">
    <property type="protein sequence ID" value="CAB4146752.1"/>
    <property type="molecule type" value="Genomic_DNA"/>
</dbReference>
<keyword evidence="1" id="KW-0472">Membrane</keyword>
<keyword evidence="1" id="KW-1133">Transmembrane helix</keyword>
<evidence type="ECO:0000256" key="1">
    <source>
        <dbReference type="SAM" id="Phobius"/>
    </source>
</evidence>
<evidence type="ECO:0000313" key="2">
    <source>
        <dbReference type="EMBL" id="CAB4146752.1"/>
    </source>
</evidence>
<protein>
    <submittedName>
        <fullName evidence="2">Uncharacterized protein</fullName>
    </submittedName>
</protein>